<proteinExistence type="predicted"/>
<dbReference type="PANTHER" id="PTHR21446">
    <property type="entry name" value="DUF3504 DOMAIN-CONTAINING PROTEIN"/>
    <property type="match status" value="1"/>
</dbReference>
<evidence type="ECO:0000313" key="2">
    <source>
        <dbReference type="Proteomes" id="UP000507470"/>
    </source>
</evidence>
<evidence type="ECO:0000313" key="1">
    <source>
        <dbReference type="EMBL" id="CAC5415023.1"/>
    </source>
</evidence>
<keyword evidence="2" id="KW-1185">Reference proteome</keyword>
<dbReference type="AlphaFoldDB" id="A0A6J8E4Q3"/>
<dbReference type="PANTHER" id="PTHR21446:SF12">
    <property type="entry name" value="POTASSIUM CHANNEL TETRAMERIZATION DOMAIN CONTAINING 1"/>
    <property type="match status" value="1"/>
</dbReference>
<dbReference type="EMBL" id="CACVKT020008376">
    <property type="protein sequence ID" value="CAC5415023.1"/>
    <property type="molecule type" value="Genomic_DNA"/>
</dbReference>
<evidence type="ECO:0008006" key="3">
    <source>
        <dbReference type="Google" id="ProtNLM"/>
    </source>
</evidence>
<reference evidence="1 2" key="1">
    <citation type="submission" date="2020-06" db="EMBL/GenBank/DDBJ databases">
        <authorList>
            <person name="Li R."/>
            <person name="Bekaert M."/>
        </authorList>
    </citation>
    <scope>NUCLEOTIDE SEQUENCE [LARGE SCALE GENOMIC DNA]</scope>
    <source>
        <strain evidence="2">wild</strain>
    </source>
</reference>
<dbReference type="InterPro" id="IPR052787">
    <property type="entry name" value="MAVS"/>
</dbReference>
<sequence length="154" mass="18102">MATKGKFASLEDEERENLLENVDAKNIKRQTNTALYSFREDLTEKSLPLEFESYEDEQLDDILAKFYMEMRNKNGEMFKKQPCNRIVKVFVDIMIHFGRRGRENLSTLTRKDFAVQPDPEGTLYIYKTHDELTKNLQTNNEKSSDGKMYEIKGN</sequence>
<name>A0A6J8E4Q3_MYTCO</name>
<protein>
    <recommendedName>
        <fullName evidence="3">KCTD1_15</fullName>
    </recommendedName>
</protein>
<dbReference type="OrthoDB" id="6137488at2759"/>
<accession>A0A6J8E4Q3</accession>
<gene>
    <name evidence="1" type="ORF">MCOR_47747</name>
</gene>
<dbReference type="Proteomes" id="UP000507470">
    <property type="component" value="Unassembled WGS sequence"/>
</dbReference>
<organism evidence="1 2">
    <name type="scientific">Mytilus coruscus</name>
    <name type="common">Sea mussel</name>
    <dbReference type="NCBI Taxonomy" id="42192"/>
    <lineage>
        <taxon>Eukaryota</taxon>
        <taxon>Metazoa</taxon>
        <taxon>Spiralia</taxon>
        <taxon>Lophotrochozoa</taxon>
        <taxon>Mollusca</taxon>
        <taxon>Bivalvia</taxon>
        <taxon>Autobranchia</taxon>
        <taxon>Pteriomorphia</taxon>
        <taxon>Mytilida</taxon>
        <taxon>Mytiloidea</taxon>
        <taxon>Mytilidae</taxon>
        <taxon>Mytilinae</taxon>
        <taxon>Mytilus</taxon>
    </lineage>
</organism>